<keyword evidence="5 7" id="KW-1133">Transmembrane helix</keyword>
<dbReference type="RefSeq" id="WP_136892547.1">
    <property type="nucleotide sequence ID" value="NZ_SWJE01000002.1"/>
</dbReference>
<keyword evidence="9" id="KW-1185">Reference proteome</keyword>
<comment type="caution">
    <text evidence="8">The sequence shown here is derived from an EMBL/GenBank/DDBJ whole genome shotgun (WGS) entry which is preliminary data.</text>
</comment>
<evidence type="ECO:0000256" key="7">
    <source>
        <dbReference type="RuleBase" id="RU362072"/>
    </source>
</evidence>
<keyword evidence="6 7" id="KW-0472">Membrane</keyword>
<dbReference type="Pfam" id="PF01311">
    <property type="entry name" value="Bac_export_1"/>
    <property type="match status" value="1"/>
</dbReference>
<keyword evidence="3 7" id="KW-1003">Cell membrane</keyword>
<feature type="transmembrane region" description="Helical" evidence="7">
    <location>
        <begin position="166"/>
        <end position="186"/>
    </location>
</feature>
<evidence type="ECO:0000256" key="5">
    <source>
        <dbReference type="ARBA" id="ARBA00022989"/>
    </source>
</evidence>
<name>A0A4U1ID20_9BURK</name>
<evidence type="ECO:0000256" key="6">
    <source>
        <dbReference type="ARBA" id="ARBA00023136"/>
    </source>
</evidence>
<dbReference type="NCBIfam" id="TIGR01401">
    <property type="entry name" value="fliR_like_III"/>
    <property type="match status" value="1"/>
</dbReference>
<dbReference type="Proteomes" id="UP000305539">
    <property type="component" value="Unassembled WGS sequence"/>
</dbReference>
<dbReference type="AlphaFoldDB" id="A0A4U1ID20"/>
<protein>
    <submittedName>
        <fullName evidence="8">EscT/YscT/HrcT family type III secretion system export apparatus protein</fullName>
    </submittedName>
</protein>
<dbReference type="PANTHER" id="PTHR30065">
    <property type="entry name" value="FLAGELLAR BIOSYNTHETIC PROTEIN FLIR"/>
    <property type="match status" value="1"/>
</dbReference>
<keyword evidence="4 7" id="KW-0812">Transmembrane</keyword>
<dbReference type="InterPro" id="IPR002010">
    <property type="entry name" value="T3SS_IM_R"/>
</dbReference>
<evidence type="ECO:0000256" key="4">
    <source>
        <dbReference type="ARBA" id="ARBA00022692"/>
    </source>
</evidence>
<feature type="transmembrane region" description="Helical" evidence="7">
    <location>
        <begin position="51"/>
        <end position="69"/>
    </location>
</feature>
<dbReference type="GO" id="GO:0006605">
    <property type="term" value="P:protein targeting"/>
    <property type="evidence" value="ECO:0007669"/>
    <property type="project" value="UniProtKB-UniRule"/>
</dbReference>
<comment type="similarity">
    <text evidence="2 7">Belongs to the FliR/MopE/SpaR family.</text>
</comment>
<evidence type="ECO:0000313" key="9">
    <source>
        <dbReference type="Proteomes" id="UP000305539"/>
    </source>
</evidence>
<comment type="subcellular location">
    <subcellularLocation>
        <location evidence="1 7">Cell membrane</location>
        <topology evidence="1 7">Multi-pass membrane protein</topology>
    </subcellularLocation>
</comment>
<feature type="transmembrane region" description="Helical" evidence="7">
    <location>
        <begin position="139"/>
        <end position="160"/>
    </location>
</feature>
<dbReference type="PANTHER" id="PTHR30065:SF1">
    <property type="entry name" value="SURFACE PRESENTATION OF ANTIGENS PROTEIN SPAR"/>
    <property type="match status" value="1"/>
</dbReference>
<gene>
    <name evidence="8" type="ORF">FAZ69_03380</name>
</gene>
<dbReference type="GO" id="GO:0005886">
    <property type="term" value="C:plasma membrane"/>
    <property type="evidence" value="ECO:0007669"/>
    <property type="project" value="UniProtKB-SubCell"/>
</dbReference>
<evidence type="ECO:0000256" key="1">
    <source>
        <dbReference type="ARBA" id="ARBA00004651"/>
    </source>
</evidence>
<evidence type="ECO:0000256" key="3">
    <source>
        <dbReference type="ARBA" id="ARBA00022475"/>
    </source>
</evidence>
<dbReference type="InterPro" id="IPR006304">
    <property type="entry name" value="T3SS_SpaR/YscT"/>
</dbReference>
<dbReference type="PRINTS" id="PR00953">
    <property type="entry name" value="TYPE3IMRPROT"/>
</dbReference>
<feature type="transmembrane region" description="Helical" evidence="7">
    <location>
        <begin position="198"/>
        <end position="220"/>
    </location>
</feature>
<feature type="transmembrane region" description="Helical" evidence="7">
    <location>
        <begin position="89"/>
        <end position="118"/>
    </location>
</feature>
<organism evidence="8 9">
    <name type="scientific">Trinickia terrae</name>
    <dbReference type="NCBI Taxonomy" id="2571161"/>
    <lineage>
        <taxon>Bacteria</taxon>
        <taxon>Pseudomonadati</taxon>
        <taxon>Pseudomonadota</taxon>
        <taxon>Betaproteobacteria</taxon>
        <taxon>Burkholderiales</taxon>
        <taxon>Burkholderiaceae</taxon>
        <taxon>Trinickia</taxon>
    </lineage>
</organism>
<evidence type="ECO:0000256" key="2">
    <source>
        <dbReference type="ARBA" id="ARBA00009772"/>
    </source>
</evidence>
<feature type="transmembrane region" description="Helical" evidence="7">
    <location>
        <begin position="20"/>
        <end position="39"/>
    </location>
</feature>
<evidence type="ECO:0000313" key="8">
    <source>
        <dbReference type="EMBL" id="TKC91509.1"/>
    </source>
</evidence>
<proteinExistence type="inferred from homology"/>
<reference evidence="8 9" key="1">
    <citation type="submission" date="2019-04" db="EMBL/GenBank/DDBJ databases">
        <title>Trinickia sp. 7GSK02, isolated from subtropical forest soil.</title>
        <authorList>
            <person name="Gao Z.-H."/>
            <person name="Qiu L.-H."/>
        </authorList>
    </citation>
    <scope>NUCLEOTIDE SEQUENCE [LARGE SCALE GENOMIC DNA]</scope>
    <source>
        <strain evidence="8 9">7GSK02</strain>
    </source>
</reference>
<sequence>MHEGLALGQALADLFRDYEGFFLTLALSAVRIAVVFQMLPATSGEMLPGLARNGIIYVLAIFVAAAQPAHHYDDLGSAQLMVLSLKEMFLGAVLGFAASTVFWIAQCVGTLIDDVAGYNSVQMTNPLRGDQSTPISNTLMQLAVTLFYVSGGMTFLVGALFESFKWWPLASITPSMSGIAESFIVARTDSIMTATVKLGMPIMLALVLIDLAIGILTRAADKLEPSSLSQPIRGAVGLLMLIFLVAVFAQQVAGSLRLDTFLHEAAALAAPSGGASRR</sequence>
<dbReference type="OrthoDB" id="9153610at2"/>
<accession>A0A4U1ID20</accession>
<dbReference type="EMBL" id="SWJE01000002">
    <property type="protein sequence ID" value="TKC91509.1"/>
    <property type="molecule type" value="Genomic_DNA"/>
</dbReference>
<feature type="transmembrane region" description="Helical" evidence="7">
    <location>
        <begin position="232"/>
        <end position="249"/>
    </location>
</feature>